<dbReference type="RefSeq" id="WP_169343234.1">
    <property type="nucleotide sequence ID" value="NZ_JABBJJ010000010.1"/>
</dbReference>
<reference evidence="2 3" key="1">
    <citation type="submission" date="2020-04" db="EMBL/GenBank/DDBJ databases">
        <title>Draft genome of Pyxidicoccus fallax type strain.</title>
        <authorList>
            <person name="Whitworth D.E."/>
        </authorList>
    </citation>
    <scope>NUCLEOTIDE SEQUENCE [LARGE SCALE GENOMIC DNA]</scope>
    <source>
        <strain evidence="2 3">DSM 14698</strain>
    </source>
</reference>
<feature type="signal peptide" evidence="1">
    <location>
        <begin position="1"/>
        <end position="20"/>
    </location>
</feature>
<gene>
    <name evidence="2" type="ORF">HG543_03660</name>
</gene>
<comment type="caution">
    <text evidence="2">The sequence shown here is derived from an EMBL/GenBank/DDBJ whole genome shotgun (WGS) entry which is preliminary data.</text>
</comment>
<dbReference type="Proteomes" id="UP000518300">
    <property type="component" value="Unassembled WGS sequence"/>
</dbReference>
<evidence type="ECO:0000313" key="2">
    <source>
        <dbReference type="EMBL" id="NMO13955.1"/>
    </source>
</evidence>
<dbReference type="AlphaFoldDB" id="A0A848LAS8"/>
<proteinExistence type="predicted"/>
<accession>A0A848LAS8</accession>
<evidence type="ECO:0008006" key="4">
    <source>
        <dbReference type="Google" id="ProtNLM"/>
    </source>
</evidence>
<keyword evidence="3" id="KW-1185">Reference proteome</keyword>
<protein>
    <recommendedName>
        <fullName evidence="4">Lipoprotein</fullName>
    </recommendedName>
</protein>
<dbReference type="EMBL" id="JABBJJ010000010">
    <property type="protein sequence ID" value="NMO13955.1"/>
    <property type="molecule type" value="Genomic_DNA"/>
</dbReference>
<organism evidence="2 3">
    <name type="scientific">Pyxidicoccus fallax</name>
    <dbReference type="NCBI Taxonomy" id="394095"/>
    <lineage>
        <taxon>Bacteria</taxon>
        <taxon>Pseudomonadati</taxon>
        <taxon>Myxococcota</taxon>
        <taxon>Myxococcia</taxon>
        <taxon>Myxococcales</taxon>
        <taxon>Cystobacterineae</taxon>
        <taxon>Myxococcaceae</taxon>
        <taxon>Pyxidicoccus</taxon>
    </lineage>
</organism>
<name>A0A848LAS8_9BACT</name>
<feature type="chain" id="PRO_5032621636" description="Lipoprotein" evidence="1">
    <location>
        <begin position="21"/>
        <end position="183"/>
    </location>
</feature>
<evidence type="ECO:0000313" key="3">
    <source>
        <dbReference type="Proteomes" id="UP000518300"/>
    </source>
</evidence>
<sequence>MHKSLTLPALCLALASTAHAREVTFEYTDTETCTRVAARAENNPGEEEEPAGEDAPIECMGPGGEYMLVEWYSAFDFFRDIRLKGGTEVVVSLRPPDTLCPAARFSPKLEWRMKDGKPFAVIQRVSCHAVVDNMKHGKKLGEYLVVKGLKGYEAIDGLVPTKAKNANSQARALADAGLAKQKR</sequence>
<keyword evidence="1" id="KW-0732">Signal</keyword>
<evidence type="ECO:0000256" key="1">
    <source>
        <dbReference type="SAM" id="SignalP"/>
    </source>
</evidence>